<dbReference type="AlphaFoldDB" id="A0A6G3XDY2"/>
<reference evidence="2" key="1">
    <citation type="submission" date="2020-01" db="EMBL/GenBank/DDBJ databases">
        <title>Insect and environment-associated Actinomycetes.</title>
        <authorList>
            <person name="Currrie C."/>
            <person name="Chevrette M."/>
            <person name="Carlson C."/>
            <person name="Stubbendieck R."/>
            <person name="Wendt-Pienkowski E."/>
        </authorList>
    </citation>
    <scope>NUCLEOTIDE SEQUENCE</scope>
    <source>
        <strain evidence="2">SID7499</strain>
    </source>
</reference>
<dbReference type="EMBL" id="JAAGMN010005889">
    <property type="protein sequence ID" value="NEE15996.1"/>
    <property type="molecule type" value="Genomic_DNA"/>
</dbReference>
<evidence type="ECO:0000256" key="1">
    <source>
        <dbReference type="SAM" id="MobiDB-lite"/>
    </source>
</evidence>
<name>A0A6G3XDY2_9ACTN</name>
<feature type="region of interest" description="Disordered" evidence="1">
    <location>
        <begin position="1"/>
        <end position="23"/>
    </location>
</feature>
<protein>
    <submittedName>
        <fullName evidence="2">Uncharacterized protein</fullName>
    </submittedName>
</protein>
<comment type="caution">
    <text evidence="2">The sequence shown here is derived from an EMBL/GenBank/DDBJ whole genome shotgun (WGS) entry which is preliminary data.</text>
</comment>
<evidence type="ECO:0000313" key="2">
    <source>
        <dbReference type="EMBL" id="NEE15996.1"/>
    </source>
</evidence>
<organism evidence="2">
    <name type="scientific">Streptomyces sp. SID7499</name>
    <dbReference type="NCBI Taxonomy" id="2706086"/>
    <lineage>
        <taxon>Bacteria</taxon>
        <taxon>Bacillati</taxon>
        <taxon>Actinomycetota</taxon>
        <taxon>Actinomycetes</taxon>
        <taxon>Kitasatosporales</taxon>
        <taxon>Streptomycetaceae</taxon>
        <taxon>Streptomyces</taxon>
    </lineage>
</organism>
<sequence>MSDRAWDRKQRLTEGLRKGAGLETGLARGPYGVAAESAAATSAGTAARTWSRGT</sequence>
<accession>A0A6G3XDY2</accession>
<feature type="compositionally biased region" description="Basic and acidic residues" evidence="1">
    <location>
        <begin position="1"/>
        <end position="17"/>
    </location>
</feature>
<gene>
    <name evidence="2" type="ORF">G3M58_57210</name>
</gene>
<proteinExistence type="predicted"/>